<accession>A0AAV0W2R9</accession>
<evidence type="ECO:0000313" key="1">
    <source>
        <dbReference type="EMBL" id="CAI6350120.1"/>
    </source>
</evidence>
<sequence length="95" mass="10226">MRMSFPSELKSVNASNESVEVSSMIKITNAAMVEDVALRSSTNYALQAASLAVDLVNGPPEVTSIEAMVTVALDAAKTTDFVDNVARFISCRNRR</sequence>
<evidence type="ECO:0000313" key="2">
    <source>
        <dbReference type="Proteomes" id="UP001160148"/>
    </source>
</evidence>
<keyword evidence="2" id="KW-1185">Reference proteome</keyword>
<comment type="caution">
    <text evidence="1">The sequence shown here is derived from an EMBL/GenBank/DDBJ whole genome shotgun (WGS) entry which is preliminary data.</text>
</comment>
<dbReference type="EMBL" id="CARXXK010000001">
    <property type="protein sequence ID" value="CAI6350120.1"/>
    <property type="molecule type" value="Genomic_DNA"/>
</dbReference>
<reference evidence="1 2" key="1">
    <citation type="submission" date="2023-01" db="EMBL/GenBank/DDBJ databases">
        <authorList>
            <person name="Whitehead M."/>
        </authorList>
    </citation>
    <scope>NUCLEOTIDE SEQUENCE [LARGE SCALE GENOMIC DNA]</scope>
</reference>
<dbReference type="AlphaFoldDB" id="A0AAV0W2R9"/>
<dbReference type="Proteomes" id="UP001160148">
    <property type="component" value="Unassembled WGS sequence"/>
</dbReference>
<gene>
    <name evidence="1" type="ORF">MEUPH1_LOCUS6614</name>
</gene>
<organism evidence="1 2">
    <name type="scientific">Macrosiphum euphorbiae</name>
    <name type="common">potato aphid</name>
    <dbReference type="NCBI Taxonomy" id="13131"/>
    <lineage>
        <taxon>Eukaryota</taxon>
        <taxon>Metazoa</taxon>
        <taxon>Ecdysozoa</taxon>
        <taxon>Arthropoda</taxon>
        <taxon>Hexapoda</taxon>
        <taxon>Insecta</taxon>
        <taxon>Pterygota</taxon>
        <taxon>Neoptera</taxon>
        <taxon>Paraneoptera</taxon>
        <taxon>Hemiptera</taxon>
        <taxon>Sternorrhyncha</taxon>
        <taxon>Aphidomorpha</taxon>
        <taxon>Aphidoidea</taxon>
        <taxon>Aphididae</taxon>
        <taxon>Macrosiphini</taxon>
        <taxon>Macrosiphum</taxon>
    </lineage>
</organism>
<protein>
    <submittedName>
        <fullName evidence="1">Uncharacterized protein</fullName>
    </submittedName>
</protein>
<name>A0AAV0W2R9_9HEMI</name>
<proteinExistence type="predicted"/>